<evidence type="ECO:0000256" key="3">
    <source>
        <dbReference type="ARBA" id="ARBA00004979"/>
    </source>
</evidence>
<dbReference type="PANTHER" id="PTHR48078:SF6">
    <property type="entry name" value="L-THREONINE DEHYDRATASE CATABOLIC TDCB"/>
    <property type="match status" value="1"/>
</dbReference>
<dbReference type="PROSITE" id="PS00165">
    <property type="entry name" value="DEHYDRATASE_SER_THR"/>
    <property type="match status" value="1"/>
</dbReference>
<dbReference type="RefSeq" id="WP_095267806.1">
    <property type="nucleotide sequence ID" value="NZ_NPBY01000083.1"/>
</dbReference>
<dbReference type="InterPro" id="IPR000634">
    <property type="entry name" value="Ser/Thr_deHydtase_PyrdxlP-BS"/>
</dbReference>
<dbReference type="InterPro" id="IPR004450">
    <property type="entry name" value="Thr_synthase-like"/>
</dbReference>
<keyword evidence="8 13" id="KW-0791">Threonine biosynthesis</keyword>
<dbReference type="GO" id="GO:0003941">
    <property type="term" value="F:L-serine ammonia-lyase activity"/>
    <property type="evidence" value="ECO:0007669"/>
    <property type="project" value="TreeGrafter"/>
</dbReference>
<dbReference type="InterPro" id="IPR036052">
    <property type="entry name" value="TrpB-like_PALP_sf"/>
</dbReference>
<evidence type="ECO:0000256" key="6">
    <source>
        <dbReference type="ARBA" id="ARBA00018679"/>
    </source>
</evidence>
<dbReference type="PIRSF" id="PIRSF038945">
    <property type="entry name" value="Thr_synthase"/>
    <property type="match status" value="1"/>
</dbReference>
<evidence type="ECO:0000256" key="2">
    <source>
        <dbReference type="ARBA" id="ARBA00003648"/>
    </source>
</evidence>
<dbReference type="AlphaFoldDB" id="A0A268EG18"/>
<evidence type="ECO:0000256" key="1">
    <source>
        <dbReference type="ARBA" id="ARBA00001933"/>
    </source>
</evidence>
<dbReference type="Pfam" id="PF00291">
    <property type="entry name" value="PALP"/>
    <property type="match status" value="1"/>
</dbReference>
<feature type="binding site" evidence="14">
    <location>
        <position position="316"/>
    </location>
    <ligand>
        <name>pyridoxal 5'-phosphate</name>
        <dbReference type="ChEBI" id="CHEBI:597326"/>
    </ligand>
</feature>
<dbReference type="Proteomes" id="UP000215596">
    <property type="component" value="Unassembled WGS sequence"/>
</dbReference>
<name>A0A268EG18_9BACL</name>
<evidence type="ECO:0000259" key="16">
    <source>
        <dbReference type="Pfam" id="PF00291"/>
    </source>
</evidence>
<keyword evidence="9 13" id="KW-0663">Pyridoxal phosphate</keyword>
<comment type="cofactor">
    <cofactor evidence="1 13 14">
        <name>pyridoxal 5'-phosphate</name>
        <dbReference type="ChEBI" id="CHEBI:597326"/>
    </cofactor>
</comment>
<dbReference type="InterPro" id="IPR050147">
    <property type="entry name" value="Ser/Thr_Dehydratase"/>
</dbReference>
<dbReference type="CDD" id="cd01563">
    <property type="entry name" value="Thr-synth_1"/>
    <property type="match status" value="1"/>
</dbReference>
<reference evidence="17 18" key="1">
    <citation type="submission" date="2017-07" db="EMBL/GenBank/DDBJ databases">
        <title>Isolation and whole genome analysis of endospore-forming bacteria from heroin.</title>
        <authorList>
            <person name="Kalinowski J."/>
            <person name="Ahrens B."/>
            <person name="Al-Dilaimi A."/>
            <person name="Winkler A."/>
            <person name="Wibberg D."/>
            <person name="Schleenbecker U."/>
            <person name="Ruckert C."/>
            <person name="Wolfel R."/>
            <person name="Grass G."/>
        </authorList>
    </citation>
    <scope>NUCLEOTIDE SEQUENCE [LARGE SCALE GENOMIC DNA]</scope>
    <source>
        <strain evidence="17 18">7537-G1</strain>
    </source>
</reference>
<protein>
    <recommendedName>
        <fullName evidence="6 12">Threonine synthase</fullName>
        <ecNumber evidence="5 12">4.2.3.1</ecNumber>
    </recommendedName>
</protein>
<evidence type="ECO:0000313" key="17">
    <source>
        <dbReference type="EMBL" id="PAD72075.1"/>
    </source>
</evidence>
<dbReference type="UniPathway" id="UPA00050">
    <property type="reaction ID" value="UER00065"/>
</dbReference>
<comment type="similarity">
    <text evidence="4 13">Belongs to the threonine synthase family.</text>
</comment>
<evidence type="ECO:0000256" key="12">
    <source>
        <dbReference type="NCBIfam" id="TIGR00260"/>
    </source>
</evidence>
<dbReference type="GO" id="GO:0009088">
    <property type="term" value="P:threonine biosynthetic process"/>
    <property type="evidence" value="ECO:0007669"/>
    <property type="project" value="UniProtKB-UniRule"/>
</dbReference>
<comment type="function">
    <text evidence="2 13">Catalyzes the gamma-elimination of phosphate from L-phosphohomoserine and the beta-addition of water to produce L-threonine.</text>
</comment>
<dbReference type="NCBIfam" id="TIGR00260">
    <property type="entry name" value="thrC"/>
    <property type="match status" value="1"/>
</dbReference>
<comment type="caution">
    <text evidence="17">The sequence shown here is derived from an EMBL/GenBank/DDBJ whole genome shotgun (WGS) entry which is preliminary data.</text>
</comment>
<feature type="binding site" evidence="14">
    <location>
        <position position="86"/>
    </location>
    <ligand>
        <name>pyridoxal 5'-phosphate</name>
        <dbReference type="ChEBI" id="CHEBI:597326"/>
    </ligand>
</feature>
<evidence type="ECO:0000256" key="9">
    <source>
        <dbReference type="ARBA" id="ARBA00022898"/>
    </source>
</evidence>
<dbReference type="GO" id="GO:0030170">
    <property type="term" value="F:pyridoxal phosphate binding"/>
    <property type="evidence" value="ECO:0007669"/>
    <property type="project" value="InterPro"/>
</dbReference>
<dbReference type="EC" id="4.2.3.1" evidence="5 12"/>
<feature type="binding site" evidence="14">
    <location>
        <begin position="186"/>
        <end position="190"/>
    </location>
    <ligand>
        <name>pyridoxal 5'-phosphate</name>
        <dbReference type="ChEBI" id="CHEBI:597326"/>
    </ligand>
</feature>
<dbReference type="PANTHER" id="PTHR48078">
    <property type="entry name" value="THREONINE DEHYDRATASE, MITOCHONDRIAL-RELATED"/>
    <property type="match status" value="1"/>
</dbReference>
<dbReference type="InterPro" id="IPR001926">
    <property type="entry name" value="TrpB-like_PALP"/>
</dbReference>
<evidence type="ECO:0000256" key="7">
    <source>
        <dbReference type="ARBA" id="ARBA00022605"/>
    </source>
</evidence>
<sequence>MSYQGLLKTYQTYLPITEKTPLLSLHEGNTPLIRAENLSEELGIDLYFKYEGLNPTGSFKDRGMVMAVAKAVEEGSRTIMCASTGNTSAAAAAYAARAGLSCIVIIPNNNIALGKLAQAIIYGAKVIAIEGNFDRALEIVREITAKHPITLVNSVNPYRIEGQKTAAFEVVDQLGKAPDVLAIPVGNAGNISAYWKGFKEYHAAGKASSLPRMLGFEAEGAMAIVKGEPIPNPETIATAIRIGNPASWKTAVAAAEESGGQINYVTDEEILEAYRKIASREGIFAEPGSAASIAGVYKMKREGYFKGGETVVSVLTGHGLKDPNIAISTVNAEPLVVSDTESAVMDAISKIEGAARV</sequence>
<dbReference type="GO" id="GO:0004794">
    <property type="term" value="F:threonine deaminase activity"/>
    <property type="evidence" value="ECO:0007669"/>
    <property type="project" value="TreeGrafter"/>
</dbReference>
<feature type="modified residue" description="N6-(pyridoxal phosphate)lysine" evidence="15">
    <location>
        <position position="60"/>
    </location>
</feature>
<evidence type="ECO:0000256" key="13">
    <source>
        <dbReference type="PIRNR" id="PIRNR038945"/>
    </source>
</evidence>
<dbReference type="GO" id="GO:0006565">
    <property type="term" value="P:L-serine catabolic process"/>
    <property type="evidence" value="ECO:0007669"/>
    <property type="project" value="TreeGrafter"/>
</dbReference>
<dbReference type="OrthoDB" id="9778118at2"/>
<keyword evidence="7 13" id="KW-0028">Amino-acid biosynthesis</keyword>
<feature type="domain" description="Tryptophan synthase beta chain-like PALP" evidence="16">
    <location>
        <begin position="24"/>
        <end position="317"/>
    </location>
</feature>
<evidence type="ECO:0000256" key="8">
    <source>
        <dbReference type="ARBA" id="ARBA00022697"/>
    </source>
</evidence>
<dbReference type="EMBL" id="NPBY01000083">
    <property type="protein sequence ID" value="PAD72075.1"/>
    <property type="molecule type" value="Genomic_DNA"/>
</dbReference>
<accession>A0A268EG18</accession>
<dbReference type="SUPFAM" id="SSF53686">
    <property type="entry name" value="Tryptophan synthase beta subunit-like PLP-dependent enzymes"/>
    <property type="match status" value="1"/>
</dbReference>
<dbReference type="Gene3D" id="3.40.50.1100">
    <property type="match status" value="2"/>
</dbReference>
<evidence type="ECO:0000313" key="18">
    <source>
        <dbReference type="Proteomes" id="UP000215596"/>
    </source>
</evidence>
<keyword evidence="10 13" id="KW-0456">Lyase</keyword>
<organism evidence="17 18">
    <name type="scientific">Paenibacillus campinasensis</name>
    <dbReference type="NCBI Taxonomy" id="66347"/>
    <lineage>
        <taxon>Bacteria</taxon>
        <taxon>Bacillati</taxon>
        <taxon>Bacillota</taxon>
        <taxon>Bacilli</taxon>
        <taxon>Bacillales</taxon>
        <taxon>Paenibacillaceae</taxon>
        <taxon>Paenibacillus</taxon>
    </lineage>
</organism>
<evidence type="ECO:0000256" key="11">
    <source>
        <dbReference type="ARBA" id="ARBA00049144"/>
    </source>
</evidence>
<comment type="pathway">
    <text evidence="3 13">Amino-acid biosynthesis; L-threonine biosynthesis; L-threonine from L-aspartate: step 5/5.</text>
</comment>
<dbReference type="GO" id="GO:0006567">
    <property type="term" value="P:L-threonine catabolic process"/>
    <property type="evidence" value="ECO:0007669"/>
    <property type="project" value="TreeGrafter"/>
</dbReference>
<evidence type="ECO:0000256" key="4">
    <source>
        <dbReference type="ARBA" id="ARBA00005517"/>
    </source>
</evidence>
<gene>
    <name evidence="17" type="ORF">CHH67_23465</name>
</gene>
<evidence type="ECO:0000256" key="14">
    <source>
        <dbReference type="PIRSR" id="PIRSR038945-1"/>
    </source>
</evidence>
<evidence type="ECO:0000256" key="15">
    <source>
        <dbReference type="PIRSR" id="PIRSR038945-2"/>
    </source>
</evidence>
<dbReference type="InterPro" id="IPR026260">
    <property type="entry name" value="Thr_Synthase_bac/arc"/>
</dbReference>
<dbReference type="GO" id="GO:0004795">
    <property type="term" value="F:threonine synthase activity"/>
    <property type="evidence" value="ECO:0007669"/>
    <property type="project" value="UniProtKB-UniRule"/>
</dbReference>
<comment type="catalytic activity">
    <reaction evidence="11 13">
        <text>O-phospho-L-homoserine + H2O = L-threonine + phosphate</text>
        <dbReference type="Rhea" id="RHEA:10840"/>
        <dbReference type="ChEBI" id="CHEBI:15377"/>
        <dbReference type="ChEBI" id="CHEBI:43474"/>
        <dbReference type="ChEBI" id="CHEBI:57590"/>
        <dbReference type="ChEBI" id="CHEBI:57926"/>
        <dbReference type="EC" id="4.2.3.1"/>
    </reaction>
</comment>
<evidence type="ECO:0000256" key="5">
    <source>
        <dbReference type="ARBA" id="ARBA00013028"/>
    </source>
</evidence>
<dbReference type="FunFam" id="3.40.50.1100:FF:000014">
    <property type="entry name" value="Threonine synthase"/>
    <property type="match status" value="1"/>
</dbReference>
<proteinExistence type="inferred from homology"/>
<evidence type="ECO:0000256" key="10">
    <source>
        <dbReference type="ARBA" id="ARBA00023239"/>
    </source>
</evidence>
<dbReference type="GO" id="GO:0009097">
    <property type="term" value="P:isoleucine biosynthetic process"/>
    <property type="evidence" value="ECO:0007669"/>
    <property type="project" value="TreeGrafter"/>
</dbReference>